<keyword evidence="2" id="KW-0285">Flavoprotein</keyword>
<dbReference type="InterPro" id="IPR050641">
    <property type="entry name" value="RIFMO-like"/>
</dbReference>
<keyword evidence="4" id="KW-0812">Transmembrane</keyword>
<dbReference type="SUPFAM" id="SSF51905">
    <property type="entry name" value="FAD/NAD(P)-binding domain"/>
    <property type="match status" value="1"/>
</dbReference>
<dbReference type="Pfam" id="PF01494">
    <property type="entry name" value="FAD_binding_3"/>
    <property type="match status" value="1"/>
</dbReference>
<dbReference type="PANTHER" id="PTHR43004:SF19">
    <property type="entry name" value="BINDING MONOOXYGENASE, PUTATIVE (JCVI)-RELATED"/>
    <property type="match status" value="1"/>
</dbReference>
<organism evidence="6 7">
    <name type="scientific">Alicyclobacillus fodiniaquatilis</name>
    <dbReference type="NCBI Taxonomy" id="1661150"/>
    <lineage>
        <taxon>Bacteria</taxon>
        <taxon>Bacillati</taxon>
        <taxon>Bacillota</taxon>
        <taxon>Bacilli</taxon>
        <taxon>Bacillales</taxon>
        <taxon>Alicyclobacillaceae</taxon>
        <taxon>Alicyclobacillus</taxon>
    </lineage>
</organism>
<dbReference type="Pfam" id="PF21274">
    <property type="entry name" value="Rng_hyd_C"/>
    <property type="match status" value="1"/>
</dbReference>
<reference evidence="7" key="1">
    <citation type="journal article" date="2019" name="Int. J. Syst. Evol. Microbiol.">
        <title>The Global Catalogue of Microorganisms (GCM) 10K type strain sequencing project: providing services to taxonomists for standard genome sequencing and annotation.</title>
        <authorList>
            <consortium name="The Broad Institute Genomics Platform"/>
            <consortium name="The Broad Institute Genome Sequencing Center for Infectious Disease"/>
            <person name="Wu L."/>
            <person name="Ma J."/>
        </authorList>
    </citation>
    <scope>NUCLEOTIDE SEQUENCE [LARGE SCALE GENOMIC DNA]</scope>
    <source>
        <strain evidence="7">CGMCC 1.12286</strain>
    </source>
</reference>
<keyword evidence="4" id="KW-1133">Transmembrane helix</keyword>
<dbReference type="Proteomes" id="UP001597079">
    <property type="component" value="Unassembled WGS sequence"/>
</dbReference>
<dbReference type="PRINTS" id="PR00420">
    <property type="entry name" value="RNGMNOXGNASE"/>
</dbReference>
<evidence type="ECO:0000313" key="6">
    <source>
        <dbReference type="EMBL" id="MFD1677956.1"/>
    </source>
</evidence>
<proteinExistence type="predicted"/>
<feature type="domain" description="FAD-binding" evidence="5">
    <location>
        <begin position="6"/>
        <end position="364"/>
    </location>
</feature>
<comment type="caution">
    <text evidence="6">The sequence shown here is derived from an EMBL/GenBank/DDBJ whole genome shotgun (WGS) entry which is preliminary data.</text>
</comment>
<protein>
    <submittedName>
        <fullName evidence="6">FAD-dependent oxidoreductase</fullName>
    </submittedName>
</protein>
<evidence type="ECO:0000259" key="5">
    <source>
        <dbReference type="Pfam" id="PF01494"/>
    </source>
</evidence>
<evidence type="ECO:0000256" key="3">
    <source>
        <dbReference type="ARBA" id="ARBA00022827"/>
    </source>
</evidence>
<evidence type="ECO:0000256" key="4">
    <source>
        <dbReference type="SAM" id="Phobius"/>
    </source>
</evidence>
<dbReference type="Gene3D" id="3.50.50.60">
    <property type="entry name" value="FAD/NAD(P)-binding domain"/>
    <property type="match status" value="1"/>
</dbReference>
<feature type="transmembrane region" description="Helical" evidence="4">
    <location>
        <begin position="6"/>
        <end position="24"/>
    </location>
</feature>
<dbReference type="InterPro" id="IPR036188">
    <property type="entry name" value="FAD/NAD-bd_sf"/>
</dbReference>
<accession>A0ABW4JPN5</accession>
<sequence length="532" mass="58310">MTSKHVPILIVGGGLVGLSAALFLSEHQIPYQLIERHAGTSIHPRARGVNHRTMELFRTLGFDDRIRDAEFLKKGGIFTAETLKSVDFTQRPSAAFQALRQEMEALKRKSPAMRSWITQDVLEPILLSEAEKRGGGHFCFSTELVSLAQDDAGVTVTVRDRTDASEQTIRADYVIACDGAKSPIRLQLGIDMTGRKSLGHVINVYFRSALTSLLDGHEFSICNITHPDAPGSLLSINATDRWTFHTPYNPGAGETPAQFTPERCAEMIRTAVGSSDIDIEILSILPWEPAMGVTDQFQVGRIFLAGDAAHVMPPTGGYGGNTGIQDVHNLAWKLALVYRGEAAPSILATYETERWPLARLTVEQAGHIANSGVFSVVQGKGPIVKQTDIVLGFRYHSSAIVHRADVAQDDADLNGQPGTRAPHVWLTQQGKQISTLDLFNRHFVLLASEEDAHWREAAAVVSDRLGVSIIAYTIGQAKGDLIDVDDHWRETYGIQLTEAVLVRPDGVVAWRAKETTRAEQALANTMMKILGR</sequence>
<comment type="cofactor">
    <cofactor evidence="1">
        <name>FAD</name>
        <dbReference type="ChEBI" id="CHEBI:57692"/>
    </cofactor>
</comment>
<dbReference type="Gene3D" id="3.30.9.10">
    <property type="entry name" value="D-Amino Acid Oxidase, subunit A, domain 2"/>
    <property type="match status" value="1"/>
</dbReference>
<dbReference type="PANTHER" id="PTHR43004">
    <property type="entry name" value="TRK SYSTEM POTASSIUM UPTAKE PROTEIN"/>
    <property type="match status" value="1"/>
</dbReference>
<gene>
    <name evidence="6" type="ORF">ACFSB2_25140</name>
</gene>
<keyword evidence="7" id="KW-1185">Reference proteome</keyword>
<keyword evidence="4" id="KW-0472">Membrane</keyword>
<evidence type="ECO:0000256" key="1">
    <source>
        <dbReference type="ARBA" id="ARBA00001974"/>
    </source>
</evidence>
<name>A0ABW4JPN5_9BACL</name>
<dbReference type="InterPro" id="IPR002938">
    <property type="entry name" value="FAD-bd"/>
</dbReference>
<dbReference type="Gene3D" id="3.40.30.120">
    <property type="match status" value="1"/>
</dbReference>
<evidence type="ECO:0000256" key="2">
    <source>
        <dbReference type="ARBA" id="ARBA00022630"/>
    </source>
</evidence>
<keyword evidence="3" id="KW-0274">FAD</keyword>
<dbReference type="EMBL" id="JBHUCX010000099">
    <property type="protein sequence ID" value="MFD1677956.1"/>
    <property type="molecule type" value="Genomic_DNA"/>
</dbReference>
<evidence type="ECO:0000313" key="7">
    <source>
        <dbReference type="Proteomes" id="UP001597079"/>
    </source>
</evidence>
<dbReference type="RefSeq" id="WP_377945894.1">
    <property type="nucleotide sequence ID" value="NZ_JBHUCX010000099.1"/>
</dbReference>